<proteinExistence type="predicted"/>
<accession>A0A151MSZ5</accession>
<gene>
    <name evidence="1" type="ORF">Y1Q_0005196</name>
</gene>
<evidence type="ECO:0000313" key="1">
    <source>
        <dbReference type="EMBL" id="KYO27628.1"/>
    </source>
</evidence>
<dbReference type="Proteomes" id="UP000050525">
    <property type="component" value="Unassembled WGS sequence"/>
</dbReference>
<sequence>MSPTRASKENSLFPIGQAAKSQLHLLCKKLKRRDQGQFLPLLICTVSEAAPDNTSPGLLYWEFLLFQWKPEDMAVKPST</sequence>
<name>A0A151MSZ5_ALLMI</name>
<evidence type="ECO:0000313" key="2">
    <source>
        <dbReference type="Proteomes" id="UP000050525"/>
    </source>
</evidence>
<organism evidence="1 2">
    <name type="scientific">Alligator mississippiensis</name>
    <name type="common">American alligator</name>
    <dbReference type="NCBI Taxonomy" id="8496"/>
    <lineage>
        <taxon>Eukaryota</taxon>
        <taxon>Metazoa</taxon>
        <taxon>Chordata</taxon>
        <taxon>Craniata</taxon>
        <taxon>Vertebrata</taxon>
        <taxon>Euteleostomi</taxon>
        <taxon>Archelosauria</taxon>
        <taxon>Archosauria</taxon>
        <taxon>Crocodylia</taxon>
        <taxon>Alligatoridae</taxon>
        <taxon>Alligatorinae</taxon>
        <taxon>Alligator</taxon>
    </lineage>
</organism>
<reference evidence="1 2" key="1">
    <citation type="journal article" date="2012" name="Genome Biol.">
        <title>Sequencing three crocodilian genomes to illuminate the evolution of archosaurs and amniotes.</title>
        <authorList>
            <person name="St John J.A."/>
            <person name="Braun E.L."/>
            <person name="Isberg S.R."/>
            <person name="Miles L.G."/>
            <person name="Chong A.Y."/>
            <person name="Gongora J."/>
            <person name="Dalzell P."/>
            <person name="Moran C."/>
            <person name="Bed'hom B."/>
            <person name="Abzhanov A."/>
            <person name="Burgess S.C."/>
            <person name="Cooksey A.M."/>
            <person name="Castoe T.A."/>
            <person name="Crawford N.G."/>
            <person name="Densmore L.D."/>
            <person name="Drew J.C."/>
            <person name="Edwards S.V."/>
            <person name="Faircloth B.C."/>
            <person name="Fujita M.K."/>
            <person name="Greenwold M.J."/>
            <person name="Hoffmann F.G."/>
            <person name="Howard J.M."/>
            <person name="Iguchi T."/>
            <person name="Janes D.E."/>
            <person name="Khan S.Y."/>
            <person name="Kohno S."/>
            <person name="de Koning A.J."/>
            <person name="Lance S.L."/>
            <person name="McCarthy F.M."/>
            <person name="McCormack J.E."/>
            <person name="Merchant M.E."/>
            <person name="Peterson D.G."/>
            <person name="Pollock D.D."/>
            <person name="Pourmand N."/>
            <person name="Raney B.J."/>
            <person name="Roessler K.A."/>
            <person name="Sanford J.R."/>
            <person name="Sawyer R.H."/>
            <person name="Schmidt C.J."/>
            <person name="Triplett E.W."/>
            <person name="Tuberville T.D."/>
            <person name="Venegas-Anaya M."/>
            <person name="Howard J.T."/>
            <person name="Jarvis E.D."/>
            <person name="Guillette L.J.Jr."/>
            <person name="Glenn T.C."/>
            <person name="Green R.E."/>
            <person name="Ray D.A."/>
        </authorList>
    </citation>
    <scope>NUCLEOTIDE SEQUENCE [LARGE SCALE GENOMIC DNA]</scope>
    <source>
        <strain evidence="1">KSC_2009_1</strain>
    </source>
</reference>
<keyword evidence="2" id="KW-1185">Reference proteome</keyword>
<dbReference type="EMBL" id="AKHW03005127">
    <property type="protein sequence ID" value="KYO27628.1"/>
    <property type="molecule type" value="Genomic_DNA"/>
</dbReference>
<comment type="caution">
    <text evidence="1">The sequence shown here is derived from an EMBL/GenBank/DDBJ whole genome shotgun (WGS) entry which is preliminary data.</text>
</comment>
<protein>
    <submittedName>
        <fullName evidence="1">Uncharacterized protein</fullName>
    </submittedName>
</protein>
<dbReference type="AlphaFoldDB" id="A0A151MSZ5"/>